<dbReference type="PROSITE" id="PS50011">
    <property type="entry name" value="PROTEIN_KINASE_DOM"/>
    <property type="match status" value="1"/>
</dbReference>
<accession>A0A1W2LH71</accession>
<reference evidence="8 9" key="1">
    <citation type="submission" date="2016-12" db="EMBL/GenBank/DDBJ databases">
        <title>Amycolatopsis keratiniphila subsp. keratiniphila genome sequencing and assembly.</title>
        <authorList>
            <person name="Mayilraj S."/>
            <person name="Kaur N."/>
        </authorList>
    </citation>
    <scope>NUCLEOTIDE SEQUENCE [LARGE SCALE GENOMIC DNA]</scope>
    <source>
        <strain evidence="8 9">DSM 44409</strain>
    </source>
</reference>
<comment type="caution">
    <text evidence="8">The sequence shown here is derived from an EMBL/GenBank/DDBJ whole genome shotgun (WGS) entry which is preliminary data.</text>
</comment>
<dbReference type="InterPro" id="IPR000719">
    <property type="entry name" value="Prot_kinase_dom"/>
</dbReference>
<evidence type="ECO:0000256" key="5">
    <source>
        <dbReference type="ARBA" id="ARBA00022777"/>
    </source>
</evidence>
<keyword evidence="2" id="KW-0723">Serine/threonine-protein kinase</keyword>
<dbReference type="InterPro" id="IPR011009">
    <property type="entry name" value="Kinase-like_dom_sf"/>
</dbReference>
<dbReference type="PANTHER" id="PTHR43289:SF6">
    <property type="entry name" value="SERINE_THREONINE-PROTEIN KINASE NEKL-3"/>
    <property type="match status" value="1"/>
</dbReference>
<dbReference type="PANTHER" id="PTHR43289">
    <property type="entry name" value="MITOGEN-ACTIVATED PROTEIN KINASE KINASE KINASE 20-RELATED"/>
    <property type="match status" value="1"/>
</dbReference>
<dbReference type="EC" id="2.7.11.1" evidence="1"/>
<evidence type="ECO:0000256" key="4">
    <source>
        <dbReference type="ARBA" id="ARBA00022741"/>
    </source>
</evidence>
<dbReference type="Gene3D" id="1.10.510.10">
    <property type="entry name" value="Transferase(Phosphotransferase) domain 1"/>
    <property type="match status" value="1"/>
</dbReference>
<evidence type="ECO:0000256" key="3">
    <source>
        <dbReference type="ARBA" id="ARBA00022679"/>
    </source>
</evidence>
<dbReference type="Pfam" id="PF00069">
    <property type="entry name" value="Pkinase"/>
    <property type="match status" value="1"/>
</dbReference>
<dbReference type="GO" id="GO:0005524">
    <property type="term" value="F:ATP binding"/>
    <property type="evidence" value="ECO:0007669"/>
    <property type="project" value="UniProtKB-KW"/>
</dbReference>
<evidence type="ECO:0000313" key="9">
    <source>
        <dbReference type="Proteomes" id="UP000076660"/>
    </source>
</evidence>
<keyword evidence="5" id="KW-0418">Kinase</keyword>
<dbReference type="AlphaFoldDB" id="A0A1W2LH71"/>
<evidence type="ECO:0000256" key="1">
    <source>
        <dbReference type="ARBA" id="ARBA00012513"/>
    </source>
</evidence>
<keyword evidence="4" id="KW-0547">Nucleotide-binding</keyword>
<dbReference type="GO" id="GO:0004674">
    <property type="term" value="F:protein serine/threonine kinase activity"/>
    <property type="evidence" value="ECO:0007669"/>
    <property type="project" value="UniProtKB-KW"/>
</dbReference>
<feature type="domain" description="Protein kinase" evidence="7">
    <location>
        <begin position="170"/>
        <end position="461"/>
    </location>
</feature>
<gene>
    <name evidence="8" type="ORF">AVR91_0238205</name>
</gene>
<dbReference type="SUPFAM" id="SSF56112">
    <property type="entry name" value="Protein kinase-like (PK-like)"/>
    <property type="match status" value="1"/>
</dbReference>
<evidence type="ECO:0000259" key="7">
    <source>
        <dbReference type="PROSITE" id="PS50011"/>
    </source>
</evidence>
<proteinExistence type="predicted"/>
<dbReference type="Gene3D" id="3.30.200.20">
    <property type="entry name" value="Phosphorylase Kinase, domain 1"/>
    <property type="match status" value="1"/>
</dbReference>
<evidence type="ECO:0000256" key="2">
    <source>
        <dbReference type="ARBA" id="ARBA00022527"/>
    </source>
</evidence>
<name>A0A1W2LH71_9PSEU</name>
<evidence type="ECO:0000256" key="6">
    <source>
        <dbReference type="ARBA" id="ARBA00022840"/>
    </source>
</evidence>
<dbReference type="InterPro" id="IPR008271">
    <property type="entry name" value="Ser/Thr_kinase_AS"/>
</dbReference>
<organism evidence="8 9">
    <name type="scientific">Amycolatopsis keratiniphila subsp. keratiniphila</name>
    <dbReference type="NCBI Taxonomy" id="227715"/>
    <lineage>
        <taxon>Bacteria</taxon>
        <taxon>Bacillati</taxon>
        <taxon>Actinomycetota</taxon>
        <taxon>Actinomycetes</taxon>
        <taxon>Pseudonocardiales</taxon>
        <taxon>Pseudonocardiaceae</taxon>
        <taxon>Amycolatopsis</taxon>
        <taxon>Amycolatopsis japonica group</taxon>
    </lineage>
</organism>
<dbReference type="PROSITE" id="PS00108">
    <property type="entry name" value="PROTEIN_KINASE_ST"/>
    <property type="match status" value="1"/>
</dbReference>
<sequence>MKVLGIAPSSTDFKWALLHGTQALPRILPLPSTSQKLPADACEGHALVSLRRLLSTFLAEQVVERICVLQAGSSQFRGPSASRVKAEGIVRLVGAELELAVDLVSPQSLRAQQKRFASIASASPEDVLNGAADFKPKTWRDAVLVAWWGARRMSKTLQDIEQLIAATGKYRLESENTEGANAYAFRAHHVPLNLPVFLKVLYPDPSGGLFAEPRLLVEATRTEGNGNNLVRVHDAQRLGDDFVLIAMEYVVGGSILSRLSGGPLPMMEAVCAAIGILHGLAQLHQALLVHRDIKPANVLISQRHGRIWPKITDFGSVARLAHASASVTASRHSALYVPAEGWATPSRYDVRSDLYQVGLVLSEMVHGPLPYNDDAYLDREARKELRDLARASGGGVDDFDRQKVVDRALARAASGKGVISFGRMQPYVPKSLARIINKAVAPDPAARYQTPSEMIGDLEALRLPDWRLAPCSEQYAANGWSGWDWSIGKDPKKPEQWIVLRSREATTNFRRWAAAESARAACGLVMEATA</sequence>
<protein>
    <recommendedName>
        <fullName evidence="1">non-specific serine/threonine protein kinase</fullName>
        <ecNumber evidence="1">2.7.11.1</ecNumber>
    </recommendedName>
</protein>
<keyword evidence="6" id="KW-0067">ATP-binding</keyword>
<dbReference type="CDD" id="cd14014">
    <property type="entry name" value="STKc_PknB_like"/>
    <property type="match status" value="1"/>
</dbReference>
<keyword evidence="3" id="KW-0808">Transferase</keyword>
<dbReference type="Proteomes" id="UP000076660">
    <property type="component" value="Unassembled WGS sequence"/>
</dbReference>
<dbReference type="OrthoDB" id="9762169at2"/>
<evidence type="ECO:0000313" key="8">
    <source>
        <dbReference type="EMBL" id="ONF62208.1"/>
    </source>
</evidence>
<dbReference type="RefSeq" id="WP_063273203.1">
    <property type="nucleotide sequence ID" value="NZ_LQMT02000042.1"/>
</dbReference>
<dbReference type="SMART" id="SM00220">
    <property type="entry name" value="S_TKc"/>
    <property type="match status" value="1"/>
</dbReference>
<dbReference type="EMBL" id="LQMT02000042">
    <property type="protein sequence ID" value="ONF62208.1"/>
    <property type="molecule type" value="Genomic_DNA"/>
</dbReference>